<dbReference type="Gene3D" id="3.40.50.150">
    <property type="entry name" value="Vaccinia Virus protein VP39"/>
    <property type="match status" value="1"/>
</dbReference>
<sequence length="242" mass="27417">MHTLKRAAVELAYKLGYVVKRKSAFGDNPFLDMKQFVPGDTKPLILDIGANIGQSVTRFKATFPSCVIHSFEPSLETFRKLSQNVSNQEGVSPWNLAVGAAVGPKTFSENTHSDMSSFLELSSTGWGKIINKSTVDMVTIDKFMEDQKIPSVDILKSDTQGYDFEVFKGAEQAMKNNKIGLIYFEFIFSEMYKHLPAFDEVFRYLIDRNFVLVSIYEFAHQNRVASWSDALFVNKEYNKKSA</sequence>
<dbReference type="GO" id="GO:0008171">
    <property type="term" value="F:O-methyltransferase activity"/>
    <property type="evidence" value="ECO:0007669"/>
    <property type="project" value="TreeGrafter"/>
</dbReference>
<feature type="domain" description="Methyltransferase FkbM" evidence="1">
    <location>
        <begin position="47"/>
        <end position="211"/>
    </location>
</feature>
<dbReference type="InterPro" id="IPR006342">
    <property type="entry name" value="FkbM_mtfrase"/>
</dbReference>
<organism evidence="2 3">
    <name type="scientific">Chthoniobacter flavus Ellin428</name>
    <dbReference type="NCBI Taxonomy" id="497964"/>
    <lineage>
        <taxon>Bacteria</taxon>
        <taxon>Pseudomonadati</taxon>
        <taxon>Verrucomicrobiota</taxon>
        <taxon>Spartobacteria</taxon>
        <taxon>Chthoniobacterales</taxon>
        <taxon>Chthoniobacteraceae</taxon>
        <taxon>Chthoniobacter</taxon>
    </lineage>
</organism>
<dbReference type="AlphaFoldDB" id="B4D8N7"/>
<dbReference type="SUPFAM" id="SSF53335">
    <property type="entry name" value="S-adenosyl-L-methionine-dependent methyltransferases"/>
    <property type="match status" value="1"/>
</dbReference>
<dbReference type="InterPro" id="IPR029063">
    <property type="entry name" value="SAM-dependent_MTases_sf"/>
</dbReference>
<evidence type="ECO:0000313" key="2">
    <source>
        <dbReference type="EMBL" id="EDY17259.1"/>
    </source>
</evidence>
<evidence type="ECO:0000259" key="1">
    <source>
        <dbReference type="Pfam" id="PF05050"/>
    </source>
</evidence>
<dbReference type="InParanoid" id="B4D8N7"/>
<keyword evidence="2" id="KW-0808">Transferase</keyword>
<accession>B4D8N7</accession>
<dbReference type="NCBIfam" id="TIGR01444">
    <property type="entry name" value="fkbM_fam"/>
    <property type="match status" value="1"/>
</dbReference>
<evidence type="ECO:0000313" key="3">
    <source>
        <dbReference type="Proteomes" id="UP000005824"/>
    </source>
</evidence>
<dbReference type="STRING" id="497964.CfE428DRAFT_5277"/>
<gene>
    <name evidence="2" type="ORF">CfE428DRAFT_5277</name>
</gene>
<dbReference type="RefSeq" id="WP_006982598.1">
    <property type="nucleotide sequence ID" value="NZ_ABVL01000022.1"/>
</dbReference>
<keyword evidence="2" id="KW-0489">Methyltransferase</keyword>
<dbReference type="PANTHER" id="PTHR36973">
    <property type="entry name" value="SLL1456 PROTEIN-RELATED"/>
    <property type="match status" value="1"/>
</dbReference>
<dbReference type="GO" id="GO:0032259">
    <property type="term" value="P:methylation"/>
    <property type="evidence" value="ECO:0007669"/>
    <property type="project" value="UniProtKB-KW"/>
</dbReference>
<comment type="caution">
    <text evidence="2">The sequence shown here is derived from an EMBL/GenBank/DDBJ whole genome shotgun (WGS) entry which is preliminary data.</text>
</comment>
<dbReference type="InterPro" id="IPR053188">
    <property type="entry name" value="FkbM_Methyltransferase"/>
</dbReference>
<protein>
    <submittedName>
        <fullName evidence="2">Methyltransferase FkbM family</fullName>
    </submittedName>
</protein>
<dbReference type="PANTHER" id="PTHR36973:SF4">
    <property type="entry name" value="NODULATION PROTEIN"/>
    <property type="match status" value="1"/>
</dbReference>
<reference evidence="2 3" key="1">
    <citation type="journal article" date="2011" name="J. Bacteriol.">
        <title>Genome sequence of Chthoniobacter flavus Ellin428, an aerobic heterotrophic soil bacterium.</title>
        <authorList>
            <person name="Kant R."/>
            <person name="van Passel M.W."/>
            <person name="Palva A."/>
            <person name="Lucas S."/>
            <person name="Lapidus A."/>
            <person name="Glavina Del Rio T."/>
            <person name="Dalin E."/>
            <person name="Tice H."/>
            <person name="Bruce D."/>
            <person name="Goodwin L."/>
            <person name="Pitluck S."/>
            <person name="Larimer F.W."/>
            <person name="Land M.L."/>
            <person name="Hauser L."/>
            <person name="Sangwan P."/>
            <person name="de Vos W.M."/>
            <person name="Janssen P.H."/>
            <person name="Smidt H."/>
        </authorList>
    </citation>
    <scope>NUCLEOTIDE SEQUENCE [LARGE SCALE GENOMIC DNA]</scope>
    <source>
        <strain evidence="2 3">Ellin428</strain>
    </source>
</reference>
<keyword evidence="3" id="KW-1185">Reference proteome</keyword>
<proteinExistence type="predicted"/>
<name>B4D8N7_9BACT</name>
<dbReference type="Pfam" id="PF05050">
    <property type="entry name" value="Methyltransf_21"/>
    <property type="match status" value="1"/>
</dbReference>
<dbReference type="eggNOG" id="COG2242">
    <property type="taxonomic scope" value="Bacteria"/>
</dbReference>
<dbReference type="EMBL" id="ABVL01000022">
    <property type="protein sequence ID" value="EDY17259.1"/>
    <property type="molecule type" value="Genomic_DNA"/>
</dbReference>
<dbReference type="Proteomes" id="UP000005824">
    <property type="component" value="Unassembled WGS sequence"/>
</dbReference>